<dbReference type="Pfam" id="PF06224">
    <property type="entry name" value="AlkZ-like"/>
    <property type="match status" value="1"/>
</dbReference>
<dbReference type="EMBL" id="SMTK01000006">
    <property type="protein sequence ID" value="TDK23571.1"/>
    <property type="molecule type" value="Genomic_DNA"/>
</dbReference>
<proteinExistence type="predicted"/>
<accession>A0A4R5TLT2</accession>
<comment type="caution">
    <text evidence="1">The sequence shown here is derived from an EMBL/GenBank/DDBJ whole genome shotgun (WGS) entry which is preliminary data.</text>
</comment>
<protein>
    <submittedName>
        <fullName evidence="1">Winged helix-turn-helix domain-containing protein</fullName>
    </submittedName>
</protein>
<organism evidence="1 2">
    <name type="scientific">Arthrobacter crusticola</name>
    <dbReference type="NCBI Taxonomy" id="2547960"/>
    <lineage>
        <taxon>Bacteria</taxon>
        <taxon>Bacillati</taxon>
        <taxon>Actinomycetota</taxon>
        <taxon>Actinomycetes</taxon>
        <taxon>Micrococcales</taxon>
        <taxon>Micrococcaceae</taxon>
        <taxon>Arthrobacter</taxon>
    </lineage>
</organism>
<reference evidence="1 2" key="1">
    <citation type="submission" date="2019-03" db="EMBL/GenBank/DDBJ databases">
        <title>Arthrobacter sp. nov., an bacterium isolated from biocrust in Mu Us Desert.</title>
        <authorList>
            <person name="Lixiong L."/>
        </authorList>
    </citation>
    <scope>NUCLEOTIDE SEQUENCE [LARGE SCALE GENOMIC DNA]</scope>
    <source>
        <strain evidence="1 2">SLN-3</strain>
    </source>
</reference>
<keyword evidence="2" id="KW-1185">Reference proteome</keyword>
<dbReference type="RefSeq" id="WP_133405034.1">
    <property type="nucleotide sequence ID" value="NZ_SMTK01000006.1"/>
</dbReference>
<gene>
    <name evidence="1" type="ORF">E2F48_16430</name>
</gene>
<dbReference type="AlphaFoldDB" id="A0A4R5TLT2"/>
<dbReference type="PANTHER" id="PTHR30528:SF0">
    <property type="entry name" value="CYTOPLASMIC PROTEIN"/>
    <property type="match status" value="1"/>
</dbReference>
<dbReference type="OrthoDB" id="9787207at2"/>
<dbReference type="InterPro" id="IPR009351">
    <property type="entry name" value="AlkZ-like"/>
</dbReference>
<dbReference type="Proteomes" id="UP000295411">
    <property type="component" value="Unassembled WGS sequence"/>
</dbReference>
<evidence type="ECO:0000313" key="2">
    <source>
        <dbReference type="Proteomes" id="UP000295411"/>
    </source>
</evidence>
<sequence>MTVHLTLSQARRAALLAQGLAKTRPTAPPTARAVGRILDKLQLLQIDSVNVLVRSHYLPVFSRLGAYDPAVLDRFAARHPRRLTEYWAHEASFIDPALFPHLRPWQRRTWSGASGMDPVLRSSLEERILTLLASSRALTAGQVQERLGHSEQRSTDHWGWNWSAVKRVLEDLFARGEISSAGRTSSFERRYAPSARVLPTSDLAAQEADPREAILVLTERAAAALGIGTVRSFADYFRTPVRDTAEAVRILEGRGVLTSAQVGSWNRPAYLHRDATIPRRAAGRALLSPFDSLVFDRPRLEELFGFHYRLEIYTPAAARRYGYYVLPFLLGETMAARVDLKADRTTGRLLVRGSYAEPGAPAGTADELAAELGTMAGWLGLQQVVVEPVGDLAAPLSAALGRR</sequence>
<evidence type="ECO:0000313" key="1">
    <source>
        <dbReference type="EMBL" id="TDK23571.1"/>
    </source>
</evidence>
<dbReference type="PANTHER" id="PTHR30528">
    <property type="entry name" value="CYTOPLASMIC PROTEIN"/>
    <property type="match status" value="1"/>
</dbReference>
<name>A0A4R5TLT2_9MICC</name>